<protein>
    <submittedName>
        <fullName evidence="1">DNA polymerase III subunit delta</fullName>
    </submittedName>
</protein>
<keyword evidence="2" id="KW-1185">Reference proteome</keyword>
<proteinExistence type="predicted"/>
<dbReference type="EMBL" id="BAAAFN010000011">
    <property type="protein sequence ID" value="GAA0226849.1"/>
    <property type="molecule type" value="Genomic_DNA"/>
</dbReference>
<dbReference type="SUPFAM" id="SSF52540">
    <property type="entry name" value="P-loop containing nucleoside triphosphate hydrolases"/>
    <property type="match status" value="1"/>
</dbReference>
<dbReference type="PANTHER" id="PTHR11669">
    <property type="entry name" value="REPLICATION FACTOR C / DNA POLYMERASE III GAMMA-TAU SUBUNIT"/>
    <property type="match status" value="1"/>
</dbReference>
<name>A0ABN0TPX1_9BURK</name>
<dbReference type="InterPro" id="IPR050238">
    <property type="entry name" value="DNA_Rep/Repair_Clamp_Loader"/>
</dbReference>
<dbReference type="InterPro" id="IPR027417">
    <property type="entry name" value="P-loop_NTPase"/>
</dbReference>
<dbReference type="Proteomes" id="UP001501176">
    <property type="component" value="Unassembled WGS sequence"/>
</dbReference>
<reference evidence="1 2" key="1">
    <citation type="journal article" date="2019" name="Int. J. Syst. Evol. Microbiol.">
        <title>The Global Catalogue of Microorganisms (GCM) 10K type strain sequencing project: providing services to taxonomists for standard genome sequencing and annotation.</title>
        <authorList>
            <consortium name="The Broad Institute Genomics Platform"/>
            <consortium name="The Broad Institute Genome Sequencing Center for Infectious Disease"/>
            <person name="Wu L."/>
            <person name="Ma J."/>
        </authorList>
    </citation>
    <scope>NUCLEOTIDE SEQUENCE [LARGE SCALE GENOMIC DNA]</scope>
    <source>
        <strain evidence="1 2">JCM 16240</strain>
    </source>
</reference>
<dbReference type="NCBIfam" id="TIGR00678">
    <property type="entry name" value="holB"/>
    <property type="match status" value="1"/>
</dbReference>
<dbReference type="RefSeq" id="WP_343820721.1">
    <property type="nucleotide sequence ID" value="NZ_BAAAFN010000011.1"/>
</dbReference>
<dbReference type="Pfam" id="PF13177">
    <property type="entry name" value="DNA_pol3_delta2"/>
    <property type="match status" value="1"/>
</dbReference>
<gene>
    <name evidence="1" type="primary">holB</name>
    <name evidence="1" type="ORF">GCM10009125_14760</name>
</gene>
<dbReference type="PANTHER" id="PTHR11669:SF8">
    <property type="entry name" value="DNA POLYMERASE III SUBUNIT DELTA"/>
    <property type="match status" value="1"/>
</dbReference>
<accession>A0ABN0TPX1</accession>
<dbReference type="Gene3D" id="3.40.50.300">
    <property type="entry name" value="P-loop containing nucleotide triphosphate hydrolases"/>
    <property type="match status" value="1"/>
</dbReference>
<comment type="caution">
    <text evidence="1">The sequence shown here is derived from an EMBL/GenBank/DDBJ whole genome shotgun (WGS) entry which is preliminary data.</text>
</comment>
<organism evidence="1 2">
    <name type="scientific">Castellaniella daejeonensis</name>
    <dbReference type="NCBI Taxonomy" id="659013"/>
    <lineage>
        <taxon>Bacteria</taxon>
        <taxon>Pseudomonadati</taxon>
        <taxon>Pseudomonadota</taxon>
        <taxon>Betaproteobacteria</taxon>
        <taxon>Burkholderiales</taxon>
        <taxon>Alcaligenaceae</taxon>
        <taxon>Castellaniella</taxon>
    </lineage>
</organism>
<sequence>MTHFLPWQQAPARRWLAARERFAHAWLIHGLAGCGQMEFALAGAASLLCEAPRDGLACGECQACRWVQAGNHPDLRRIRSDAQAVREGAMDVAEDAKKQPSREIRIEQIRSLLPWFNTATHRGGWRVALLYPAESLNTIAANALLKILEEPPEHTVFLLAAQAPDRLLPTLVSRCRRLPLAVPPAAEAQAWLESQGVKDAAARLAVAGGAPLLALEQAREGRPVTPDWLELFLDQAGNGGDGAALADMLQAGEPADWVDGFQRLWLDLSLAAHGLPPRYHPGQAGRIMAIARKLDPAALARAADWLRSQRRLVNHPLNPKLLADHAARYLLQSVQPR</sequence>
<evidence type="ECO:0000313" key="2">
    <source>
        <dbReference type="Proteomes" id="UP001501176"/>
    </source>
</evidence>
<evidence type="ECO:0000313" key="1">
    <source>
        <dbReference type="EMBL" id="GAA0226849.1"/>
    </source>
</evidence>
<dbReference type="InterPro" id="IPR004622">
    <property type="entry name" value="DNA_pol_HolB"/>
</dbReference>